<dbReference type="EMBL" id="CP136508">
    <property type="protein sequence ID" value="WUR16039.1"/>
    <property type="molecule type" value="Genomic_DNA"/>
</dbReference>
<sequence length="199" mass="20298">MTNLPCRSQFVCPREKDGSGTGQGGRAHLCHAARATVLLVGMAGGFSADSDTLLAGAAHQIGPLTLAMAPAEGARRYCALAGHAVQGVLVLAGGFLFVRVLASATHGVFHVDRPDSELVFGLSMFIAALMLVAELSARSPLRPGCRASGLVGLIVALLPVAAAIAGPRVSVPLDAYGGLLLLVLLPVRWAISASRNGGQ</sequence>
<keyword evidence="1" id="KW-0472">Membrane</keyword>
<keyword evidence="1" id="KW-1133">Transmembrane helix</keyword>
<organism evidence="2 3">
    <name type="scientific">[Empedobacter] haloabium</name>
    <dbReference type="NCBI Taxonomy" id="592317"/>
    <lineage>
        <taxon>Bacteria</taxon>
        <taxon>Pseudomonadati</taxon>
        <taxon>Pseudomonadota</taxon>
        <taxon>Betaproteobacteria</taxon>
        <taxon>Burkholderiales</taxon>
        <taxon>Oxalobacteraceae</taxon>
        <taxon>Telluria group</taxon>
        <taxon>Telluria group incertae sedis</taxon>
    </lineage>
</organism>
<reference evidence="2 3" key="1">
    <citation type="journal article" date="2019" name="Int. J. Syst. Evol. Microbiol.">
        <title>The Draft Whole-Genome Sequence of the Antibiotic Producer Empedobacter haloabium ATCC 31962 Provides Indications for Its Taxonomic Reclassification.</title>
        <authorList>
            <person name="Miess H."/>
            <person name="Arlt P."/>
            <person name="Apel A.K."/>
            <person name="Weber T."/>
            <person name="Nieselt K."/>
            <person name="Hanssen F."/>
            <person name="Czemmel S."/>
            <person name="Nahnsen S."/>
            <person name="Gross H."/>
        </authorList>
    </citation>
    <scope>NUCLEOTIDE SEQUENCE [LARGE SCALE GENOMIC DNA]</scope>
    <source>
        <strain evidence="2 3">ATCC 31962</strain>
    </source>
</reference>
<feature type="transmembrane region" description="Helical" evidence="1">
    <location>
        <begin position="118"/>
        <end position="137"/>
    </location>
</feature>
<gene>
    <name evidence="2" type="ORF">E7V67_013325</name>
</gene>
<keyword evidence="1" id="KW-0812">Transmembrane</keyword>
<accession>A0ABZ1UU38</accession>
<evidence type="ECO:0000256" key="1">
    <source>
        <dbReference type="SAM" id="Phobius"/>
    </source>
</evidence>
<feature type="transmembrane region" description="Helical" evidence="1">
    <location>
        <begin position="149"/>
        <end position="169"/>
    </location>
</feature>
<proteinExistence type="predicted"/>
<feature type="transmembrane region" description="Helical" evidence="1">
    <location>
        <begin position="77"/>
        <end position="98"/>
    </location>
</feature>
<evidence type="ECO:0000313" key="3">
    <source>
        <dbReference type="Proteomes" id="UP000321323"/>
    </source>
</evidence>
<protein>
    <recommendedName>
        <fullName evidence="4">DUF998 domain-containing protein</fullName>
    </recommendedName>
</protein>
<dbReference type="Proteomes" id="UP000321323">
    <property type="component" value="Chromosome"/>
</dbReference>
<evidence type="ECO:0000313" key="2">
    <source>
        <dbReference type="EMBL" id="WUR16039.1"/>
    </source>
</evidence>
<name>A0ABZ1UU38_9BURK</name>
<evidence type="ECO:0008006" key="4">
    <source>
        <dbReference type="Google" id="ProtNLM"/>
    </source>
</evidence>
<feature type="transmembrane region" description="Helical" evidence="1">
    <location>
        <begin position="175"/>
        <end position="191"/>
    </location>
</feature>
<keyword evidence="3" id="KW-1185">Reference proteome</keyword>